<evidence type="ECO:0000313" key="12">
    <source>
        <dbReference type="Proteomes" id="UP000092444"/>
    </source>
</evidence>
<dbReference type="VEuPathDB" id="VectorBase:GMOY009410"/>
<feature type="transmembrane region" description="Helical" evidence="9">
    <location>
        <begin position="420"/>
        <end position="443"/>
    </location>
</feature>
<name>A0A1B0G7X1_GLOMM</name>
<feature type="transmembrane region" description="Helical" evidence="9">
    <location>
        <begin position="125"/>
        <end position="147"/>
    </location>
</feature>
<keyword evidence="2" id="KW-1003">Cell membrane</keyword>
<evidence type="ECO:0000256" key="1">
    <source>
        <dbReference type="ARBA" id="ARBA00004651"/>
    </source>
</evidence>
<reference evidence="11" key="1">
    <citation type="submission" date="2020-05" db="UniProtKB">
        <authorList>
            <consortium name="EnsemblMetazoa"/>
        </authorList>
    </citation>
    <scope>IDENTIFICATION</scope>
    <source>
        <strain evidence="11">Yale</strain>
    </source>
</reference>
<keyword evidence="12" id="KW-1185">Reference proteome</keyword>
<dbReference type="SUPFAM" id="SSF103473">
    <property type="entry name" value="MFS general substrate transporter"/>
    <property type="match status" value="1"/>
</dbReference>
<dbReference type="PhylomeDB" id="A0A1B0G7X1"/>
<feature type="transmembrane region" description="Helical" evidence="9">
    <location>
        <begin position="385"/>
        <end position="408"/>
    </location>
</feature>
<feature type="transmembrane region" description="Helical" evidence="9">
    <location>
        <begin position="84"/>
        <end position="105"/>
    </location>
</feature>
<feature type="transmembrane region" description="Helical" evidence="9">
    <location>
        <begin position="479"/>
        <end position="507"/>
    </location>
</feature>
<dbReference type="InterPro" id="IPR018625">
    <property type="entry name" value="Pet100"/>
</dbReference>
<dbReference type="Pfam" id="PF09803">
    <property type="entry name" value="Pet100"/>
    <property type="match status" value="1"/>
</dbReference>
<dbReference type="GO" id="GO:0051119">
    <property type="term" value="F:sugar transmembrane transporter activity"/>
    <property type="evidence" value="ECO:0007669"/>
    <property type="project" value="InterPro"/>
</dbReference>
<sequence>MGNWTLEVFKMGMYMTFPVAMFHIFNQPGYFEEWVTKKKRELYPPDSLGHHDALKQAIREHREKQDEKRIKALEEIERKQKLQYGFGVFAATGGLILGTVIGWTSPIQHKLMDGDYGFAVSADEMLWVGSIFTLGAAAVCLPVGFTIDIIGRRLTMLLFLPFVILGWIILAIAPNVFIIYLGRFSLGLGSGAFSILTPIYTTEIAQTDVRGALGAFFQMAVVLGILFSFVMGFCLSIFYTTVACGVLPCVSLILFIVLPQSPAHLMMKDQMEKAQLSLQRLRGRDYDLKHDFVEVAIFIQQSKENPPFCQSIRQPATIRALFYTILLMLFQQFSGISTIMFYTTDIFDKAKGGMSTRNATLLVGLVQAIATFIAIYLMDRVGRRIPLLISSLLMSVIAGGIGLHFWILEINAEKAEQISWMPIFCFCIYVVAFSFGLGPIPWLTMAEVFSQDVKGFAVAVCCTISWLASFVVTNQYKNIVNLIGISATCWTITALMLICFLFVLFCLPETRNRSFRRIHEKFELRKL</sequence>
<evidence type="ECO:0000256" key="8">
    <source>
        <dbReference type="RuleBase" id="RU003346"/>
    </source>
</evidence>
<dbReference type="InterPro" id="IPR003663">
    <property type="entry name" value="Sugar/inositol_transpt"/>
</dbReference>
<dbReference type="InterPro" id="IPR036259">
    <property type="entry name" value="MFS_trans_sf"/>
</dbReference>
<keyword evidence="4 9" id="KW-1133">Transmembrane helix</keyword>
<evidence type="ECO:0000313" key="11">
    <source>
        <dbReference type="EnsemblMetazoa" id="GMOY009410-PA"/>
    </source>
</evidence>
<dbReference type="PANTHER" id="PTHR48021">
    <property type="match status" value="1"/>
</dbReference>
<feature type="transmembrane region" description="Helical" evidence="9">
    <location>
        <begin position="178"/>
        <end position="200"/>
    </location>
</feature>
<dbReference type="PROSITE" id="PS00216">
    <property type="entry name" value="SUGAR_TRANSPORT_1"/>
    <property type="match status" value="1"/>
</dbReference>
<dbReference type="PRINTS" id="PR00171">
    <property type="entry name" value="SUGRTRNSPORT"/>
</dbReference>
<dbReference type="Gene3D" id="1.20.1250.20">
    <property type="entry name" value="MFS general substrate transporter like domains"/>
    <property type="match status" value="1"/>
</dbReference>
<accession>A0A1B0G7X1</accession>
<feature type="transmembrane region" description="Helical" evidence="9">
    <location>
        <begin position="361"/>
        <end position="378"/>
    </location>
</feature>
<dbReference type="GO" id="GO:0005739">
    <property type="term" value="C:mitochondrion"/>
    <property type="evidence" value="ECO:0007669"/>
    <property type="project" value="InterPro"/>
</dbReference>
<dbReference type="STRING" id="37546.A0A1B0G7X1"/>
<evidence type="ECO:0000259" key="10">
    <source>
        <dbReference type="PROSITE" id="PS50850"/>
    </source>
</evidence>
<evidence type="ECO:0000256" key="6">
    <source>
        <dbReference type="ARBA" id="ARBA00023180"/>
    </source>
</evidence>
<organism evidence="11 12">
    <name type="scientific">Glossina morsitans morsitans</name>
    <name type="common">Savannah tsetse fly</name>
    <dbReference type="NCBI Taxonomy" id="37546"/>
    <lineage>
        <taxon>Eukaryota</taxon>
        <taxon>Metazoa</taxon>
        <taxon>Ecdysozoa</taxon>
        <taxon>Arthropoda</taxon>
        <taxon>Hexapoda</taxon>
        <taxon>Insecta</taxon>
        <taxon>Pterygota</taxon>
        <taxon>Neoptera</taxon>
        <taxon>Endopterygota</taxon>
        <taxon>Diptera</taxon>
        <taxon>Brachycera</taxon>
        <taxon>Muscomorpha</taxon>
        <taxon>Hippoboscoidea</taxon>
        <taxon>Glossinidae</taxon>
        <taxon>Glossina</taxon>
    </lineage>
</organism>
<feature type="transmembrane region" description="Helical" evidence="9">
    <location>
        <begin position="237"/>
        <end position="258"/>
    </location>
</feature>
<dbReference type="InterPro" id="IPR005829">
    <property type="entry name" value="Sugar_transporter_CS"/>
</dbReference>
<dbReference type="InterPro" id="IPR050549">
    <property type="entry name" value="MFS_Trehalose_Transporter"/>
</dbReference>
<keyword evidence="5 9" id="KW-0472">Membrane</keyword>
<feature type="transmembrane region" description="Helical" evidence="9">
    <location>
        <begin position="320"/>
        <end position="341"/>
    </location>
</feature>
<dbReference type="AlphaFoldDB" id="A0A1B0G7X1"/>
<dbReference type="InterPro" id="IPR044775">
    <property type="entry name" value="MFS_ERD6/Tret1-like"/>
</dbReference>
<evidence type="ECO:0000256" key="5">
    <source>
        <dbReference type="ARBA" id="ARBA00023136"/>
    </source>
</evidence>
<dbReference type="Pfam" id="PF00083">
    <property type="entry name" value="Sugar_tr"/>
    <property type="match status" value="1"/>
</dbReference>
<dbReference type="Proteomes" id="UP000092444">
    <property type="component" value="Unassembled WGS sequence"/>
</dbReference>
<comment type="subcellular location">
    <subcellularLocation>
        <location evidence="1">Cell membrane</location>
        <topology evidence="1">Multi-pass membrane protein</topology>
    </subcellularLocation>
</comment>
<keyword evidence="3 9" id="KW-0812">Transmembrane</keyword>
<feature type="transmembrane region" description="Helical" evidence="9">
    <location>
        <begin position="212"/>
        <end position="231"/>
    </location>
</feature>
<feature type="transmembrane region" description="Helical" evidence="9">
    <location>
        <begin position="455"/>
        <end position="473"/>
    </location>
</feature>
<evidence type="ECO:0000256" key="3">
    <source>
        <dbReference type="ARBA" id="ARBA00022692"/>
    </source>
</evidence>
<dbReference type="InterPro" id="IPR020846">
    <property type="entry name" value="MFS_dom"/>
</dbReference>
<dbReference type="GO" id="GO:0005886">
    <property type="term" value="C:plasma membrane"/>
    <property type="evidence" value="ECO:0007669"/>
    <property type="project" value="UniProtKB-SubCell"/>
</dbReference>
<protein>
    <recommendedName>
        <fullName evidence="10">Major facilitator superfamily (MFS) profile domain-containing protein</fullName>
    </recommendedName>
</protein>
<evidence type="ECO:0000256" key="4">
    <source>
        <dbReference type="ARBA" id="ARBA00022989"/>
    </source>
</evidence>
<dbReference type="FunFam" id="1.20.1250.20:FF:000055">
    <property type="entry name" value="Facilitated trehalose transporter Tret1-2 homolog"/>
    <property type="match status" value="1"/>
</dbReference>
<dbReference type="EMBL" id="CCAG010021507">
    <property type="status" value="NOT_ANNOTATED_CDS"/>
    <property type="molecule type" value="Genomic_DNA"/>
</dbReference>
<keyword evidence="6" id="KW-0325">Glycoprotein</keyword>
<dbReference type="EnsemblMetazoa" id="GMOY009410-RA">
    <property type="protein sequence ID" value="GMOY009410-PA"/>
    <property type="gene ID" value="GMOY009410"/>
</dbReference>
<feature type="domain" description="Major facilitator superfamily (MFS) profile" evidence="10">
    <location>
        <begin position="86"/>
        <end position="511"/>
    </location>
</feature>
<dbReference type="NCBIfam" id="TIGR00879">
    <property type="entry name" value="SP"/>
    <property type="match status" value="1"/>
</dbReference>
<evidence type="ECO:0000256" key="7">
    <source>
        <dbReference type="ARBA" id="ARBA00024348"/>
    </source>
</evidence>
<dbReference type="PROSITE" id="PS50850">
    <property type="entry name" value="MFS"/>
    <property type="match status" value="1"/>
</dbReference>
<comment type="similarity">
    <text evidence="7">Belongs to the major facilitator superfamily. Sugar transporter (TC 2.A.1.1) family. Trehalose transporter subfamily.</text>
</comment>
<proteinExistence type="inferred from homology"/>
<dbReference type="GO" id="GO:0033617">
    <property type="term" value="P:mitochondrial respiratory chain complex IV assembly"/>
    <property type="evidence" value="ECO:0007669"/>
    <property type="project" value="InterPro"/>
</dbReference>
<evidence type="ECO:0000256" key="9">
    <source>
        <dbReference type="SAM" id="Phobius"/>
    </source>
</evidence>
<dbReference type="CDD" id="cd17358">
    <property type="entry name" value="MFS_GLUT6_8_Class3_like"/>
    <property type="match status" value="1"/>
</dbReference>
<keyword evidence="8" id="KW-0813">Transport</keyword>
<dbReference type="PANTHER" id="PTHR48021:SF1">
    <property type="entry name" value="GH07001P-RELATED"/>
    <property type="match status" value="1"/>
</dbReference>
<dbReference type="InterPro" id="IPR005828">
    <property type="entry name" value="MFS_sugar_transport-like"/>
</dbReference>
<evidence type="ECO:0000256" key="2">
    <source>
        <dbReference type="ARBA" id="ARBA00022475"/>
    </source>
</evidence>
<feature type="transmembrane region" description="Helical" evidence="9">
    <location>
        <begin position="154"/>
        <end position="172"/>
    </location>
</feature>